<dbReference type="GO" id="GO:0005886">
    <property type="term" value="C:plasma membrane"/>
    <property type="evidence" value="ECO:0007669"/>
    <property type="project" value="UniProtKB-SubCell"/>
</dbReference>
<dbReference type="Gene3D" id="1.10.3720.10">
    <property type="entry name" value="MetI-like"/>
    <property type="match status" value="1"/>
</dbReference>
<dbReference type="GO" id="GO:0055085">
    <property type="term" value="P:transmembrane transport"/>
    <property type="evidence" value="ECO:0007669"/>
    <property type="project" value="InterPro"/>
</dbReference>
<dbReference type="InterPro" id="IPR000515">
    <property type="entry name" value="MetI-like"/>
</dbReference>
<evidence type="ECO:0000256" key="5">
    <source>
        <dbReference type="ARBA" id="ARBA00022989"/>
    </source>
</evidence>
<name>A0A1J0GGC6_9CLOT</name>
<sequence>MQKQNTMVIGILKKILFYILLIVIWEGIYKLGVDVLKIWKPYIFPSPFDVIGTLISLIKDNTIGIAIVASLRRIVVGYFISVIIGVTLGLTIAKFKYLDENLGPLILGLQTLPSICWLPFAILWFGLSEISIIFVIAIGSTFAVAISVKYAIQNVNPLYIRAAKTMGARGSKVYTHVILPAALPDIVSGLKQGWSFAWRALMAGEMLSSTKGLGQVLMVGRDLADISQVVAVMIVIIILGLVVDKLVFSRLEKNMRYKWGLDRA</sequence>
<feature type="transmembrane region" description="Helical" evidence="7">
    <location>
        <begin position="48"/>
        <end position="69"/>
    </location>
</feature>
<protein>
    <submittedName>
        <fullName evidence="9">Sulfate ABC transporter permease</fullName>
    </submittedName>
</protein>
<feature type="transmembrane region" description="Helical" evidence="7">
    <location>
        <begin position="105"/>
        <end position="126"/>
    </location>
</feature>
<evidence type="ECO:0000256" key="6">
    <source>
        <dbReference type="ARBA" id="ARBA00023136"/>
    </source>
</evidence>
<dbReference type="EMBL" id="CP015756">
    <property type="protein sequence ID" value="APC40417.1"/>
    <property type="molecule type" value="Genomic_DNA"/>
</dbReference>
<dbReference type="STRING" id="1552.A7L45_10235"/>
<keyword evidence="10" id="KW-1185">Reference proteome</keyword>
<organism evidence="9 10">
    <name type="scientific">Clostridium estertheticum subsp. estertheticum</name>
    <dbReference type="NCBI Taxonomy" id="1552"/>
    <lineage>
        <taxon>Bacteria</taxon>
        <taxon>Bacillati</taxon>
        <taxon>Bacillota</taxon>
        <taxon>Clostridia</taxon>
        <taxon>Eubacteriales</taxon>
        <taxon>Clostridiaceae</taxon>
        <taxon>Clostridium</taxon>
    </lineage>
</organism>
<evidence type="ECO:0000256" key="1">
    <source>
        <dbReference type="ARBA" id="ARBA00004651"/>
    </source>
</evidence>
<dbReference type="PANTHER" id="PTHR30151">
    <property type="entry name" value="ALKANE SULFONATE ABC TRANSPORTER-RELATED, MEMBRANE SUBUNIT"/>
    <property type="match status" value="1"/>
</dbReference>
<evidence type="ECO:0000256" key="7">
    <source>
        <dbReference type="RuleBase" id="RU363032"/>
    </source>
</evidence>
<feature type="transmembrane region" description="Helical" evidence="7">
    <location>
        <begin position="75"/>
        <end position="93"/>
    </location>
</feature>
<keyword evidence="3" id="KW-1003">Cell membrane</keyword>
<feature type="transmembrane region" description="Helical" evidence="7">
    <location>
        <begin position="132"/>
        <end position="152"/>
    </location>
</feature>
<dbReference type="SUPFAM" id="SSF161098">
    <property type="entry name" value="MetI-like"/>
    <property type="match status" value="1"/>
</dbReference>
<gene>
    <name evidence="9" type="ORF">A7L45_10235</name>
</gene>
<comment type="subcellular location">
    <subcellularLocation>
        <location evidence="1 7">Cell membrane</location>
        <topology evidence="1 7">Multi-pass membrane protein</topology>
    </subcellularLocation>
</comment>
<feature type="domain" description="ABC transmembrane type-1" evidence="8">
    <location>
        <begin position="67"/>
        <end position="247"/>
    </location>
</feature>
<dbReference type="Proteomes" id="UP000182569">
    <property type="component" value="Chromosome"/>
</dbReference>
<keyword evidence="6 7" id="KW-0472">Membrane</keyword>
<keyword evidence="5 7" id="KW-1133">Transmembrane helix</keyword>
<evidence type="ECO:0000256" key="2">
    <source>
        <dbReference type="ARBA" id="ARBA00022448"/>
    </source>
</evidence>
<evidence type="ECO:0000256" key="3">
    <source>
        <dbReference type="ARBA" id="ARBA00022475"/>
    </source>
</evidence>
<feature type="transmembrane region" description="Helical" evidence="7">
    <location>
        <begin position="15"/>
        <end position="36"/>
    </location>
</feature>
<keyword evidence="4 7" id="KW-0812">Transmembrane</keyword>
<proteinExistence type="inferred from homology"/>
<accession>A0A1J0GGC6</accession>
<evidence type="ECO:0000313" key="10">
    <source>
        <dbReference type="Proteomes" id="UP000182569"/>
    </source>
</evidence>
<reference evidence="10" key="1">
    <citation type="journal article" date="2016" name="Front. Microbiol.">
        <title>Complete Genome Sequence of Clostridium estertheticum DSM 8809, a Microbe Identified in Spoiled Vacuum Packed Beef.</title>
        <authorList>
            <person name="Yu Z."/>
            <person name="Gunn L."/>
            <person name="Brennan E."/>
            <person name="Reid R."/>
            <person name="Wall P.G."/>
            <person name="Gaora O.P."/>
            <person name="Hurley D."/>
            <person name="Bolton D."/>
            <person name="Fanning S."/>
        </authorList>
    </citation>
    <scope>NUCLEOTIDE SEQUENCE [LARGE SCALE GENOMIC DNA]</scope>
    <source>
        <strain evidence="10">DSM 8809</strain>
    </source>
</reference>
<keyword evidence="2 7" id="KW-0813">Transport</keyword>
<dbReference type="InterPro" id="IPR035906">
    <property type="entry name" value="MetI-like_sf"/>
</dbReference>
<dbReference type="CDD" id="cd06261">
    <property type="entry name" value="TM_PBP2"/>
    <property type="match status" value="1"/>
</dbReference>
<evidence type="ECO:0000259" key="8">
    <source>
        <dbReference type="PROSITE" id="PS50928"/>
    </source>
</evidence>
<evidence type="ECO:0000256" key="4">
    <source>
        <dbReference type="ARBA" id="ARBA00022692"/>
    </source>
</evidence>
<dbReference type="AlphaFoldDB" id="A0A1J0GGC6"/>
<evidence type="ECO:0000313" key="9">
    <source>
        <dbReference type="EMBL" id="APC40417.1"/>
    </source>
</evidence>
<dbReference type="PANTHER" id="PTHR30151:SF0">
    <property type="entry name" value="ABC TRANSPORTER PERMEASE PROTEIN MJ0413-RELATED"/>
    <property type="match status" value="1"/>
</dbReference>
<comment type="similarity">
    <text evidence="7">Belongs to the binding-protein-dependent transport system permease family.</text>
</comment>
<dbReference type="PROSITE" id="PS50928">
    <property type="entry name" value="ABC_TM1"/>
    <property type="match status" value="1"/>
</dbReference>
<dbReference type="KEGG" id="ceu:A7L45_10235"/>
<feature type="transmembrane region" description="Helical" evidence="7">
    <location>
        <begin position="226"/>
        <end position="248"/>
    </location>
</feature>
<dbReference type="Pfam" id="PF00528">
    <property type="entry name" value="BPD_transp_1"/>
    <property type="match status" value="1"/>
</dbReference>